<dbReference type="PANTHER" id="PTHR33755">
    <property type="entry name" value="TOXIN PARE1-RELATED"/>
    <property type="match status" value="1"/>
</dbReference>
<dbReference type="InterPro" id="IPR035093">
    <property type="entry name" value="RelE/ParE_toxin_dom_sf"/>
</dbReference>
<organism evidence="3 4">
    <name type="scientific">Sphingomonas paucimobilis NBRC 13935</name>
    <dbReference type="NCBI Taxonomy" id="1219050"/>
    <lineage>
        <taxon>Bacteria</taxon>
        <taxon>Pseudomonadati</taxon>
        <taxon>Pseudomonadota</taxon>
        <taxon>Alphaproteobacteria</taxon>
        <taxon>Sphingomonadales</taxon>
        <taxon>Sphingomonadaceae</taxon>
        <taxon>Sphingomonas</taxon>
    </lineage>
</organism>
<dbReference type="Pfam" id="PF05016">
    <property type="entry name" value="ParE_toxin"/>
    <property type="match status" value="1"/>
</dbReference>
<evidence type="ECO:0000256" key="1">
    <source>
        <dbReference type="ARBA" id="ARBA00006226"/>
    </source>
</evidence>
<keyword evidence="4" id="KW-1185">Reference proteome</keyword>
<protein>
    <submittedName>
        <fullName evidence="3">DNA, contig: SP643</fullName>
    </submittedName>
</protein>
<dbReference type="InterPro" id="IPR007712">
    <property type="entry name" value="RelE/ParE_toxin"/>
</dbReference>
<dbReference type="Proteomes" id="UP000032025">
    <property type="component" value="Unassembled WGS sequence"/>
</dbReference>
<reference evidence="3 4" key="1">
    <citation type="submission" date="2014-08" db="EMBL/GenBank/DDBJ databases">
        <title>Whole genome shotgun sequence of Sphingomonas paucimobilis NBRC 13935.</title>
        <authorList>
            <person name="Hosoyama A."/>
            <person name="Hashimoto M."/>
            <person name="Hosoyama Y."/>
            <person name="Noguchi M."/>
            <person name="Uohara A."/>
            <person name="Ohji S."/>
            <person name="Katano-Makiyama Y."/>
            <person name="Ichikawa N."/>
            <person name="Kimura A."/>
            <person name="Yamazoe A."/>
            <person name="Fujita N."/>
        </authorList>
    </citation>
    <scope>NUCLEOTIDE SEQUENCE [LARGE SCALE GENOMIC DNA]</scope>
    <source>
        <strain evidence="3 4">NBRC 13935</strain>
    </source>
</reference>
<keyword evidence="2" id="KW-1277">Toxin-antitoxin system</keyword>
<dbReference type="Gene3D" id="3.30.2310.20">
    <property type="entry name" value="RelE-like"/>
    <property type="match status" value="1"/>
</dbReference>
<evidence type="ECO:0000256" key="2">
    <source>
        <dbReference type="ARBA" id="ARBA00022649"/>
    </source>
</evidence>
<comment type="caution">
    <text evidence="3">The sequence shown here is derived from an EMBL/GenBank/DDBJ whole genome shotgun (WGS) entry which is preliminary data.</text>
</comment>
<name>A0A0C9NJ38_SPHPI</name>
<dbReference type="InterPro" id="IPR051803">
    <property type="entry name" value="TA_system_RelE-like_toxin"/>
</dbReference>
<evidence type="ECO:0000313" key="4">
    <source>
        <dbReference type="Proteomes" id="UP000032025"/>
    </source>
</evidence>
<proteinExistence type="inferred from homology"/>
<comment type="similarity">
    <text evidence="1">Belongs to the RelE toxin family.</text>
</comment>
<gene>
    <name evidence="3" type="ORF">SP6_43_01870</name>
</gene>
<dbReference type="PANTHER" id="PTHR33755:SF8">
    <property type="entry name" value="TOXIN PARE2"/>
    <property type="match status" value="1"/>
</dbReference>
<evidence type="ECO:0000313" key="3">
    <source>
        <dbReference type="EMBL" id="GAN14688.1"/>
    </source>
</evidence>
<dbReference type="GeneID" id="78525668"/>
<dbReference type="AlphaFoldDB" id="A0A0C9NJ38"/>
<sequence>MTAKRVVPREQAHRDVENAIDHYAREAGPEIALRFVNTLEAAYRMIGEQPGIGSPRYAHELALPGLRHRRLARFPWLVFYVERDDHIDVWRVLDAHRDIPAWLDDPEGDDRTSR</sequence>
<dbReference type="RefSeq" id="WP_007406611.1">
    <property type="nucleotide sequence ID" value="NZ_BBJS01000043.1"/>
</dbReference>
<dbReference type="EMBL" id="BBJS01000043">
    <property type="protein sequence ID" value="GAN14688.1"/>
    <property type="molecule type" value="Genomic_DNA"/>
</dbReference>
<accession>A0A0C9NJ38</accession>